<name>H1FVP3_SULGG</name>
<dbReference type="Proteomes" id="UP000006431">
    <property type="component" value="Unassembled WGS sequence"/>
</dbReference>
<feature type="signal peptide" evidence="1">
    <location>
        <begin position="1"/>
        <end position="17"/>
    </location>
</feature>
<proteinExistence type="predicted"/>
<dbReference type="AlphaFoldDB" id="H1FVP3"/>
<dbReference type="STRING" id="929558.SMGD1_0564"/>
<protein>
    <submittedName>
        <fullName evidence="3">Rhodanese-related sulfurtransferase</fullName>
    </submittedName>
</protein>
<feature type="domain" description="Rhodanese" evidence="2">
    <location>
        <begin position="29"/>
        <end position="128"/>
    </location>
</feature>
<dbReference type="Pfam" id="PF00581">
    <property type="entry name" value="Rhodanese"/>
    <property type="match status" value="1"/>
</dbReference>
<evidence type="ECO:0000313" key="4">
    <source>
        <dbReference type="Proteomes" id="UP000006431"/>
    </source>
</evidence>
<dbReference type="Gene3D" id="3.40.250.10">
    <property type="entry name" value="Rhodanese-like domain"/>
    <property type="match status" value="1"/>
</dbReference>
<dbReference type="InterPro" id="IPR001763">
    <property type="entry name" value="Rhodanese-like_dom"/>
</dbReference>
<keyword evidence="3" id="KW-0808">Transferase</keyword>
<dbReference type="PROSITE" id="PS50206">
    <property type="entry name" value="RHODANESE_3"/>
    <property type="match status" value="1"/>
</dbReference>
<evidence type="ECO:0000259" key="2">
    <source>
        <dbReference type="PROSITE" id="PS50206"/>
    </source>
</evidence>
<dbReference type="CDD" id="cd00158">
    <property type="entry name" value="RHOD"/>
    <property type="match status" value="1"/>
</dbReference>
<dbReference type="RefSeq" id="WP_008340575.1">
    <property type="nucleotide sequence ID" value="NZ_AFRZ01000001.1"/>
</dbReference>
<organism evidence="3 4">
    <name type="scientific">Sulfurimonas gotlandica (strain DSM 19862 / JCM 16533 / GD1)</name>
    <dbReference type="NCBI Taxonomy" id="929558"/>
    <lineage>
        <taxon>Bacteria</taxon>
        <taxon>Pseudomonadati</taxon>
        <taxon>Campylobacterota</taxon>
        <taxon>Epsilonproteobacteria</taxon>
        <taxon>Campylobacterales</taxon>
        <taxon>Sulfurimonadaceae</taxon>
        <taxon>Sulfurimonas</taxon>
    </lineage>
</organism>
<dbReference type="SUPFAM" id="SSF52821">
    <property type="entry name" value="Rhodanese/Cell cycle control phosphatase"/>
    <property type="match status" value="1"/>
</dbReference>
<evidence type="ECO:0000256" key="1">
    <source>
        <dbReference type="SAM" id="SignalP"/>
    </source>
</evidence>
<evidence type="ECO:0000313" key="3">
    <source>
        <dbReference type="EMBL" id="EHP29091.1"/>
    </source>
</evidence>
<keyword evidence="4" id="KW-1185">Reference proteome</keyword>
<dbReference type="PATRIC" id="fig|929558.5.peg.562"/>
<feature type="chain" id="PRO_5005682675" evidence="1">
    <location>
        <begin position="18"/>
        <end position="131"/>
    </location>
</feature>
<dbReference type="eggNOG" id="COG0607">
    <property type="taxonomic scope" value="Bacteria"/>
</dbReference>
<dbReference type="HOGENOM" id="CLU_089574_10_2_7"/>
<gene>
    <name evidence="3" type="ORF">SMGD1_0564</name>
</gene>
<reference evidence="3 4" key="1">
    <citation type="journal article" date="2012" name="Proc. Natl. Acad. Sci. U.S.A.">
        <title>Genome and physiology of a model Epsilonproteobacterium responsible for sulfide detoxification in marine oxygen depletion zones.</title>
        <authorList>
            <person name="Grote J."/>
            <person name="Schott T."/>
            <person name="Bruckner C.G."/>
            <person name="Glockner F.O."/>
            <person name="Jost G."/>
            <person name="Teeling H."/>
            <person name="Labrenz M."/>
            <person name="Jurgens K."/>
        </authorList>
    </citation>
    <scope>NUCLEOTIDE SEQUENCE [LARGE SCALE GENOMIC DNA]</scope>
    <source>
        <strain evidence="3 4">GD1</strain>
    </source>
</reference>
<accession>H1FVP3</accession>
<comment type="caution">
    <text evidence="3">The sequence shown here is derived from an EMBL/GenBank/DDBJ whole genome shotgun (WGS) entry which is preliminary data.</text>
</comment>
<sequence length="131" mass="14772">MKKILLSLIILSVTLLASMTNEYPSQKILDSKIPIVDIRTPGEWKETGIIENSITIMFWDEKGGYDVNAFLTELNQKVDTKKPFALICRTGSRTSVVADFLAKKLNYDVINFLGGIVYLKALNLKTVPYEK</sequence>
<dbReference type="EMBL" id="AFRZ01000001">
    <property type="protein sequence ID" value="EHP29091.1"/>
    <property type="molecule type" value="Genomic_DNA"/>
</dbReference>
<dbReference type="GO" id="GO:0016740">
    <property type="term" value="F:transferase activity"/>
    <property type="evidence" value="ECO:0007669"/>
    <property type="project" value="UniProtKB-KW"/>
</dbReference>
<keyword evidence="1" id="KW-0732">Signal</keyword>
<dbReference type="InterPro" id="IPR036873">
    <property type="entry name" value="Rhodanese-like_dom_sf"/>
</dbReference>